<dbReference type="PANTHER" id="PTHR12526:SF630">
    <property type="entry name" value="GLYCOSYLTRANSFERASE"/>
    <property type="match status" value="1"/>
</dbReference>
<accession>A0A4R6BND0</accession>
<dbReference type="SUPFAM" id="SSF53756">
    <property type="entry name" value="UDP-Glycosyltransferase/glycogen phosphorylase"/>
    <property type="match status" value="1"/>
</dbReference>
<keyword evidence="3" id="KW-0808">Transferase</keyword>
<dbReference type="EMBL" id="SCWE01000001">
    <property type="protein sequence ID" value="TDM03363.1"/>
    <property type="molecule type" value="Genomic_DNA"/>
</dbReference>
<dbReference type="CDD" id="cd03808">
    <property type="entry name" value="GT4_CapM-like"/>
    <property type="match status" value="1"/>
</dbReference>
<name>A0A4R6BND0_9STAP</name>
<gene>
    <name evidence="3" type="ORF">ERX37_04575</name>
</gene>
<evidence type="ECO:0000259" key="1">
    <source>
        <dbReference type="Pfam" id="PF00534"/>
    </source>
</evidence>
<comment type="caution">
    <text evidence="3">The sequence shown here is derived from an EMBL/GenBank/DDBJ whole genome shotgun (WGS) entry which is preliminary data.</text>
</comment>
<dbReference type="OrthoDB" id="9806653at2"/>
<evidence type="ECO:0000313" key="3">
    <source>
        <dbReference type="EMBL" id="TDM03363.1"/>
    </source>
</evidence>
<dbReference type="Pfam" id="PF00534">
    <property type="entry name" value="Glycos_transf_1"/>
    <property type="match status" value="1"/>
</dbReference>
<dbReference type="PANTHER" id="PTHR12526">
    <property type="entry name" value="GLYCOSYLTRANSFERASE"/>
    <property type="match status" value="1"/>
</dbReference>
<dbReference type="AlphaFoldDB" id="A0A4R6BND0"/>
<organism evidence="3 4">
    <name type="scientific">Macrococcus hajekii</name>
    <dbReference type="NCBI Taxonomy" id="198482"/>
    <lineage>
        <taxon>Bacteria</taxon>
        <taxon>Bacillati</taxon>
        <taxon>Bacillota</taxon>
        <taxon>Bacilli</taxon>
        <taxon>Bacillales</taxon>
        <taxon>Staphylococcaceae</taxon>
        <taxon>Macrococcus</taxon>
    </lineage>
</organism>
<dbReference type="Pfam" id="PF13477">
    <property type="entry name" value="Glyco_trans_4_2"/>
    <property type="match status" value="1"/>
</dbReference>
<dbReference type="Proteomes" id="UP000295328">
    <property type="component" value="Unassembled WGS sequence"/>
</dbReference>
<dbReference type="InterPro" id="IPR001296">
    <property type="entry name" value="Glyco_trans_1"/>
</dbReference>
<protein>
    <submittedName>
        <fullName evidence="3">Glycosyltransferase family 1 protein</fullName>
    </submittedName>
</protein>
<feature type="domain" description="Glycosyl transferase family 1" evidence="1">
    <location>
        <begin position="211"/>
        <end position="374"/>
    </location>
</feature>
<dbReference type="Gene3D" id="3.40.50.2000">
    <property type="entry name" value="Glycogen Phosphorylase B"/>
    <property type="match status" value="2"/>
</dbReference>
<keyword evidence="4" id="KW-1185">Reference proteome</keyword>
<sequence length="398" mass="45990">MRTLKRVNQSGGCKVQKKIIQLSAIDMTMNNFLRPLNLATKEEGWDVHCVCQEGLFTEYIKNDKFEFHNVSIDRKISPISNIKSILSLIKLFRKEKPDIVHVHTPVASVLGRIAAKLAGVPNIIYTAHGFYFHEGMTAKQYRFFYNIEKYVGRLCTDYIFTQSQEDYEVAKTNRFLTSNKNNNYVWISNGIDLDNKYNIKLKTEVKNYGLRKQLSIPNDHLVVSFIGRLVKEKGIIDLLEAYDLLKYKNVSFIVMGMLPQGERDNETYNSLENYKLNNNIKFVGHVNNAEDYLFLSDIFCLPSYREGMPRSIIEAMAMKNAVLATNIRGSREEVIDGETGYLFETGSSGRIAHFIDYLNNDRKKLELFKQNGLKRAHELYDENKVVRKQIEVFNNIKG</sequence>
<evidence type="ECO:0000259" key="2">
    <source>
        <dbReference type="Pfam" id="PF13477"/>
    </source>
</evidence>
<feature type="domain" description="Glycosyltransferase subfamily 4-like N-terminal" evidence="2">
    <location>
        <begin position="41"/>
        <end position="162"/>
    </location>
</feature>
<dbReference type="InterPro" id="IPR028098">
    <property type="entry name" value="Glyco_trans_4-like_N"/>
</dbReference>
<reference evidence="3 4" key="1">
    <citation type="submission" date="2019-01" db="EMBL/GenBank/DDBJ databases">
        <title>Draft genome sequences of the type strains of six Macrococcus species.</title>
        <authorList>
            <person name="Mazhar S."/>
            <person name="Altermann E."/>
            <person name="Hill C."/>
            <person name="Mcauliffe O."/>
        </authorList>
    </citation>
    <scope>NUCLEOTIDE SEQUENCE [LARGE SCALE GENOMIC DNA]</scope>
    <source>
        <strain evidence="3 4">CCM4809</strain>
    </source>
</reference>
<proteinExistence type="predicted"/>
<dbReference type="GO" id="GO:0016757">
    <property type="term" value="F:glycosyltransferase activity"/>
    <property type="evidence" value="ECO:0007669"/>
    <property type="project" value="InterPro"/>
</dbReference>
<evidence type="ECO:0000313" key="4">
    <source>
        <dbReference type="Proteomes" id="UP000295328"/>
    </source>
</evidence>